<sequence length="207" mass="22610">MAAIEYRGLNAVTNFDLSHYTKWLSCSRRELNAQKSEGCLMSPKQLGHHQAAVPSLITFPAATPPENYTSEDADEAAPIRHGRDTVAAHSSVLGMFNEVLGRATLNSMEEEIESYPTYSNTTTTSATATLSSGDDGDSKSSFIVTNKRFFPDDIQTFFECTQQESGTSMFAAATDLFHSGSEDMIFGEAELNSFTSSLFNFDQLHGS</sequence>
<name>A0A7N0ZUF1_KALFE</name>
<proteinExistence type="predicted"/>
<keyword evidence="3" id="KW-1185">Reference proteome</keyword>
<evidence type="ECO:0000313" key="3">
    <source>
        <dbReference type="Proteomes" id="UP000594263"/>
    </source>
</evidence>
<dbReference type="AlphaFoldDB" id="A0A7N0ZUF1"/>
<feature type="region of interest" description="Disordered" evidence="1">
    <location>
        <begin position="112"/>
        <end position="138"/>
    </location>
</feature>
<protein>
    <submittedName>
        <fullName evidence="2">Uncharacterized protein</fullName>
    </submittedName>
</protein>
<reference evidence="2" key="1">
    <citation type="submission" date="2021-01" db="UniProtKB">
        <authorList>
            <consortium name="EnsemblPlants"/>
        </authorList>
    </citation>
    <scope>IDENTIFICATION</scope>
</reference>
<dbReference type="EnsemblPlants" id="Kaladp0037s0370.1.v1.1">
    <property type="protein sequence ID" value="Kaladp0037s0370.1.v1.1.CDS.1"/>
    <property type="gene ID" value="Kaladp0037s0370.v1.1"/>
</dbReference>
<evidence type="ECO:0000313" key="2">
    <source>
        <dbReference type="EnsemblPlants" id="Kaladp0037s0370.1.v1.1.CDS.1"/>
    </source>
</evidence>
<evidence type="ECO:0000256" key="1">
    <source>
        <dbReference type="SAM" id="MobiDB-lite"/>
    </source>
</evidence>
<accession>A0A7N0ZUF1</accession>
<organism evidence="2 3">
    <name type="scientific">Kalanchoe fedtschenkoi</name>
    <name type="common">Lavender scallops</name>
    <name type="synonym">South American air plant</name>
    <dbReference type="NCBI Taxonomy" id="63787"/>
    <lineage>
        <taxon>Eukaryota</taxon>
        <taxon>Viridiplantae</taxon>
        <taxon>Streptophyta</taxon>
        <taxon>Embryophyta</taxon>
        <taxon>Tracheophyta</taxon>
        <taxon>Spermatophyta</taxon>
        <taxon>Magnoliopsida</taxon>
        <taxon>eudicotyledons</taxon>
        <taxon>Gunneridae</taxon>
        <taxon>Pentapetalae</taxon>
        <taxon>Saxifragales</taxon>
        <taxon>Crassulaceae</taxon>
        <taxon>Kalanchoe</taxon>
    </lineage>
</organism>
<feature type="compositionally biased region" description="Low complexity" evidence="1">
    <location>
        <begin position="114"/>
        <end position="133"/>
    </location>
</feature>
<dbReference type="Proteomes" id="UP000594263">
    <property type="component" value="Unplaced"/>
</dbReference>
<dbReference type="Gramene" id="Kaladp0037s0370.1.v1.1">
    <property type="protein sequence ID" value="Kaladp0037s0370.1.v1.1.CDS.1"/>
    <property type="gene ID" value="Kaladp0037s0370.v1.1"/>
</dbReference>